<proteinExistence type="inferred from homology"/>
<evidence type="ECO:0000256" key="1">
    <source>
        <dbReference type="ARBA" id="ARBA00007119"/>
    </source>
</evidence>
<dbReference type="SUPFAM" id="SSF140959">
    <property type="entry name" value="Indolic compounds 2,3-dioxygenase-like"/>
    <property type="match status" value="1"/>
</dbReference>
<dbReference type="GO" id="GO:0046872">
    <property type="term" value="F:metal ion binding"/>
    <property type="evidence" value="ECO:0007669"/>
    <property type="project" value="UniProtKB-KW"/>
</dbReference>
<keyword evidence="3 4" id="KW-0408">Iron</keyword>
<evidence type="ECO:0000256" key="3">
    <source>
        <dbReference type="ARBA" id="ARBA00023004"/>
    </source>
</evidence>
<feature type="region of interest" description="Disordered" evidence="5">
    <location>
        <begin position="38"/>
        <end position="58"/>
    </location>
</feature>
<dbReference type="Proteomes" id="UP000789739">
    <property type="component" value="Unassembled WGS sequence"/>
</dbReference>
<keyword evidence="4" id="KW-0349">Heme</keyword>
<name>A0A9N8ZBM3_9GLOM</name>
<comment type="caution">
    <text evidence="6">The sequence shown here is derived from an EMBL/GenBank/DDBJ whole genome shotgun (WGS) entry which is preliminary data.</text>
</comment>
<dbReference type="Gene3D" id="1.20.58.480">
    <property type="match status" value="1"/>
</dbReference>
<dbReference type="AlphaFoldDB" id="A0A9N8ZBM3"/>
<evidence type="ECO:0000256" key="2">
    <source>
        <dbReference type="ARBA" id="ARBA00022723"/>
    </source>
</evidence>
<dbReference type="GO" id="GO:0019441">
    <property type="term" value="P:L-tryptophan catabolic process to kynurenine"/>
    <property type="evidence" value="ECO:0007669"/>
    <property type="project" value="InterPro"/>
</dbReference>
<dbReference type="InterPro" id="IPR037217">
    <property type="entry name" value="Trp/Indoleamine_2_3_dOase-like"/>
</dbReference>
<dbReference type="EMBL" id="CAJVPI010000137">
    <property type="protein sequence ID" value="CAG8487686.1"/>
    <property type="molecule type" value="Genomic_DNA"/>
</dbReference>
<dbReference type="PANTHER" id="PTHR28657">
    <property type="entry name" value="INDOLEAMINE 2,3-DIOXYGENASE"/>
    <property type="match status" value="1"/>
</dbReference>
<dbReference type="InterPro" id="IPR000898">
    <property type="entry name" value="Indolamine_dOase"/>
</dbReference>
<dbReference type="PANTHER" id="PTHR28657:SF11">
    <property type="entry name" value="INDOLEAMINE 2,3-DIOXYGENASE"/>
    <property type="match status" value="1"/>
</dbReference>
<protein>
    <submittedName>
        <fullName evidence="6">7697_t:CDS:1</fullName>
    </submittedName>
</protein>
<dbReference type="Pfam" id="PF01231">
    <property type="entry name" value="IDO"/>
    <property type="match status" value="1"/>
</dbReference>
<sequence>MLAKFFFNLFTGCDNGNNNKHVDTVSVSKCPFANSPSYRTNSAKRNSTDYHKRNSSSGAYTPSFTSYIFPNTNISLLNAKFKASSKASPPPSPARPTPYTYPRDSLNSLFKNVNNSWPPKSSPSTVPYPLSLYVQLCDQIPSRMTSDAYTHVEFMAWMIEYLSKNILHVMTDVMNKIEALQPGDGHYEAMLSCLSVCLLSYRWGPLPNGSSVACVSSLQLPSELTIPFTRLTSRIGLPPCPTLYSTILCNWTESTTLNIDNEEVVWPLDTRFTFSMRDDKDIGSTTERGFYLSVIRMESMAKKLYERAATLVELVNGYADIPSKPMSKTTKDNTGMKEQKIIEAMSQLRHSATQVFRVFYSMTAKSTQSSRGCPFASPFAMSASAWSTHAQTPTGWELSGFKGISGSQSLIIPVLDTVLSCVGTSPAYLDAVDSYKHYTTQTMRNFVDSIKNAPVSLREYVMKSKSVALRKEYNQLINSLAVFRMGHRAVGKKYLGGGEGNAEAEKTAGELVDKIRKDGESTVDTFARAMTERILETKKLLVEEIR</sequence>
<dbReference type="GO" id="GO:0020037">
    <property type="term" value="F:heme binding"/>
    <property type="evidence" value="ECO:0007669"/>
    <property type="project" value="InterPro"/>
</dbReference>
<gene>
    <name evidence="6" type="ORF">PBRASI_LOCUS1925</name>
</gene>
<evidence type="ECO:0000256" key="4">
    <source>
        <dbReference type="PIRSR" id="PIRSR600898-1"/>
    </source>
</evidence>
<reference evidence="6" key="1">
    <citation type="submission" date="2021-06" db="EMBL/GenBank/DDBJ databases">
        <authorList>
            <person name="Kallberg Y."/>
            <person name="Tangrot J."/>
            <person name="Rosling A."/>
        </authorList>
    </citation>
    <scope>NUCLEOTIDE SEQUENCE</scope>
    <source>
        <strain evidence="6">BR232B</strain>
    </source>
</reference>
<organism evidence="6 7">
    <name type="scientific">Paraglomus brasilianum</name>
    <dbReference type="NCBI Taxonomy" id="144538"/>
    <lineage>
        <taxon>Eukaryota</taxon>
        <taxon>Fungi</taxon>
        <taxon>Fungi incertae sedis</taxon>
        <taxon>Mucoromycota</taxon>
        <taxon>Glomeromycotina</taxon>
        <taxon>Glomeromycetes</taxon>
        <taxon>Paraglomerales</taxon>
        <taxon>Paraglomeraceae</taxon>
        <taxon>Paraglomus</taxon>
    </lineage>
</organism>
<evidence type="ECO:0000313" key="6">
    <source>
        <dbReference type="EMBL" id="CAG8487686.1"/>
    </source>
</evidence>
<accession>A0A9N8ZBM3</accession>
<dbReference type="OrthoDB" id="10262710at2759"/>
<keyword evidence="7" id="KW-1185">Reference proteome</keyword>
<dbReference type="GO" id="GO:0034354">
    <property type="term" value="P:'de novo' NAD+ biosynthetic process from L-tryptophan"/>
    <property type="evidence" value="ECO:0007669"/>
    <property type="project" value="TreeGrafter"/>
</dbReference>
<comment type="similarity">
    <text evidence="1">Belongs to the indoleamine 2,3-dioxygenase family.</text>
</comment>
<dbReference type="GO" id="GO:0005737">
    <property type="term" value="C:cytoplasm"/>
    <property type="evidence" value="ECO:0007669"/>
    <property type="project" value="TreeGrafter"/>
</dbReference>
<keyword evidence="2 4" id="KW-0479">Metal-binding</keyword>
<evidence type="ECO:0000256" key="5">
    <source>
        <dbReference type="SAM" id="MobiDB-lite"/>
    </source>
</evidence>
<dbReference type="GO" id="GO:0033754">
    <property type="term" value="F:indoleamine 2,3-dioxygenase activity"/>
    <property type="evidence" value="ECO:0007669"/>
    <property type="project" value="TreeGrafter"/>
</dbReference>
<evidence type="ECO:0000313" key="7">
    <source>
        <dbReference type="Proteomes" id="UP000789739"/>
    </source>
</evidence>
<feature type="binding site" description="proximal binding residue" evidence="4">
    <location>
        <position position="487"/>
    </location>
    <ligand>
        <name>heme b</name>
        <dbReference type="ChEBI" id="CHEBI:60344"/>
    </ligand>
    <ligandPart>
        <name>Fe</name>
        <dbReference type="ChEBI" id="CHEBI:18248"/>
    </ligandPart>
</feature>